<reference evidence="3 4" key="1">
    <citation type="submission" date="2017-01" db="EMBL/GenBank/DDBJ databases">
        <title>Draft genome sequence of Bacillus oleronius.</title>
        <authorList>
            <person name="Allam M."/>
        </authorList>
    </citation>
    <scope>NUCLEOTIDE SEQUENCE [LARGE SCALE GENOMIC DNA]</scope>
    <source>
        <strain evidence="3 4">DSM 9356</strain>
    </source>
</reference>
<evidence type="ECO:0000256" key="2">
    <source>
        <dbReference type="SAM" id="MobiDB-lite"/>
    </source>
</evidence>
<dbReference type="Pfam" id="PF05130">
    <property type="entry name" value="FlgN"/>
    <property type="match status" value="1"/>
</dbReference>
<evidence type="ECO:0008006" key="5">
    <source>
        <dbReference type="Google" id="ProtNLM"/>
    </source>
</evidence>
<dbReference type="Gene3D" id="1.20.58.300">
    <property type="entry name" value="FlgN-like"/>
    <property type="match status" value="1"/>
</dbReference>
<dbReference type="AlphaFoldDB" id="A0A8E2I737"/>
<comment type="caution">
    <text evidence="3">The sequence shown here is derived from an EMBL/GenBank/DDBJ whole genome shotgun (WGS) entry which is preliminary data.</text>
</comment>
<gene>
    <name evidence="3" type="ORF">BWZ43_15170</name>
</gene>
<keyword evidence="1" id="KW-1005">Bacterial flagellum biogenesis</keyword>
<feature type="compositionally biased region" description="Polar residues" evidence="2">
    <location>
        <begin position="154"/>
        <end position="163"/>
    </location>
</feature>
<proteinExistence type="predicted"/>
<sequence length="163" mass="18619">MSASTETLIEALEKLYQLHEKLYELSEAKTEIIKKGDMEGLQKMLKDEQTFVAAINTMEKQRQEAAKQLLGKSEATEITLTNCIEAVTGNDKEILNELKEKILSVVNKLKDRNELNQLLIHQSLQFVNMTIDMIQPRPESMNYGRPDQKKMKKSTVSTFNSKA</sequence>
<dbReference type="InterPro" id="IPR007809">
    <property type="entry name" value="FlgN-like"/>
</dbReference>
<organism evidence="3 4">
    <name type="scientific">Heyndrickxia oleronia</name>
    <dbReference type="NCBI Taxonomy" id="38875"/>
    <lineage>
        <taxon>Bacteria</taxon>
        <taxon>Bacillati</taxon>
        <taxon>Bacillota</taxon>
        <taxon>Bacilli</taxon>
        <taxon>Bacillales</taxon>
        <taxon>Bacillaceae</taxon>
        <taxon>Heyndrickxia</taxon>
    </lineage>
</organism>
<protein>
    <recommendedName>
        <fullName evidence="5">Flagellar protein FlgN</fullName>
    </recommendedName>
</protein>
<dbReference type="Proteomes" id="UP000189761">
    <property type="component" value="Unassembled WGS sequence"/>
</dbReference>
<dbReference type="InterPro" id="IPR036679">
    <property type="entry name" value="FlgN-like_sf"/>
</dbReference>
<evidence type="ECO:0000313" key="4">
    <source>
        <dbReference type="Proteomes" id="UP000189761"/>
    </source>
</evidence>
<name>A0A8E2I737_9BACI</name>
<dbReference type="SUPFAM" id="SSF140566">
    <property type="entry name" value="FlgN-like"/>
    <property type="match status" value="1"/>
</dbReference>
<dbReference type="RefSeq" id="WP_078110602.1">
    <property type="nucleotide sequence ID" value="NZ_CP065424.1"/>
</dbReference>
<evidence type="ECO:0000313" key="3">
    <source>
        <dbReference type="EMBL" id="OOP67542.1"/>
    </source>
</evidence>
<accession>A0A8E2I737</accession>
<keyword evidence="4" id="KW-1185">Reference proteome</keyword>
<evidence type="ECO:0000256" key="1">
    <source>
        <dbReference type="ARBA" id="ARBA00022795"/>
    </source>
</evidence>
<dbReference type="EMBL" id="MTLA01000186">
    <property type="protein sequence ID" value="OOP67542.1"/>
    <property type="molecule type" value="Genomic_DNA"/>
</dbReference>
<dbReference type="GO" id="GO:0044780">
    <property type="term" value="P:bacterial-type flagellum assembly"/>
    <property type="evidence" value="ECO:0007669"/>
    <property type="project" value="InterPro"/>
</dbReference>
<feature type="region of interest" description="Disordered" evidence="2">
    <location>
        <begin position="139"/>
        <end position="163"/>
    </location>
</feature>